<keyword evidence="5" id="KW-0677">Repeat</keyword>
<evidence type="ECO:0000259" key="14">
    <source>
        <dbReference type="PROSITE" id="PS50157"/>
    </source>
</evidence>
<dbReference type="GO" id="GO:0003677">
    <property type="term" value="F:DNA binding"/>
    <property type="evidence" value="ECO:0007669"/>
    <property type="project" value="UniProtKB-KW"/>
</dbReference>
<dbReference type="GO" id="GO:0003723">
    <property type="term" value="F:RNA binding"/>
    <property type="evidence" value="ECO:0007669"/>
    <property type="project" value="TreeGrafter"/>
</dbReference>
<dbReference type="GO" id="GO:0034244">
    <property type="term" value="P:negative regulation of transcription elongation by RNA polymerase II"/>
    <property type="evidence" value="ECO:0007669"/>
    <property type="project" value="TreeGrafter"/>
</dbReference>
<feature type="domain" description="C2H2-type" evidence="14">
    <location>
        <begin position="1513"/>
        <end position="1543"/>
    </location>
</feature>
<evidence type="ECO:0000256" key="8">
    <source>
        <dbReference type="ARBA" id="ARBA00023015"/>
    </source>
</evidence>
<dbReference type="Pfam" id="PF16622">
    <property type="entry name" value="zf-C2H2_11"/>
    <property type="match status" value="1"/>
</dbReference>
<dbReference type="SMART" id="SM00355">
    <property type="entry name" value="ZnF_C2H2"/>
    <property type="match status" value="9"/>
</dbReference>
<feature type="domain" description="C2H2-type" evidence="14">
    <location>
        <begin position="962"/>
        <end position="992"/>
    </location>
</feature>
<dbReference type="PANTHER" id="PTHR12144">
    <property type="entry name" value="NEGATIVE ELONGATION FACTOR D"/>
    <property type="match status" value="1"/>
</dbReference>
<feature type="domain" description="C2H2-type" evidence="14">
    <location>
        <begin position="904"/>
        <end position="934"/>
    </location>
</feature>
<keyword evidence="6 12" id="KW-0863">Zinc-finger</keyword>
<evidence type="ECO:0000256" key="6">
    <source>
        <dbReference type="ARBA" id="ARBA00022771"/>
    </source>
</evidence>
<feature type="compositionally biased region" description="Polar residues" evidence="13">
    <location>
        <begin position="872"/>
        <end position="884"/>
    </location>
</feature>
<feature type="domain" description="C2H2-type" evidence="14">
    <location>
        <begin position="934"/>
        <end position="962"/>
    </location>
</feature>
<evidence type="ECO:0000256" key="13">
    <source>
        <dbReference type="SAM" id="MobiDB-lite"/>
    </source>
</evidence>
<dbReference type="GO" id="GO:0008270">
    <property type="term" value="F:zinc ion binding"/>
    <property type="evidence" value="ECO:0007669"/>
    <property type="project" value="UniProtKB-KW"/>
</dbReference>
<keyword evidence="10" id="KW-0804">Transcription</keyword>
<keyword evidence="7" id="KW-0862">Zinc</keyword>
<dbReference type="GO" id="GO:0032021">
    <property type="term" value="C:NELF complex"/>
    <property type="evidence" value="ECO:0007669"/>
    <property type="project" value="TreeGrafter"/>
</dbReference>
<feature type="domain" description="C2H2-type" evidence="14">
    <location>
        <begin position="1258"/>
        <end position="1283"/>
    </location>
</feature>
<evidence type="ECO:0000256" key="4">
    <source>
        <dbReference type="ARBA" id="ARBA00022723"/>
    </source>
</evidence>
<protein>
    <recommendedName>
        <fullName evidence="14">C2H2-type domain-containing protein</fullName>
    </recommendedName>
</protein>
<evidence type="ECO:0000256" key="5">
    <source>
        <dbReference type="ARBA" id="ARBA00022737"/>
    </source>
</evidence>
<dbReference type="Proteomes" id="UP000759131">
    <property type="component" value="Unassembled WGS sequence"/>
</dbReference>
<keyword evidence="9" id="KW-0238">DNA-binding</keyword>
<evidence type="ECO:0000256" key="9">
    <source>
        <dbReference type="ARBA" id="ARBA00023125"/>
    </source>
</evidence>
<gene>
    <name evidence="15" type="ORF">OSB1V03_LOCUS6670</name>
</gene>
<evidence type="ECO:0000256" key="11">
    <source>
        <dbReference type="ARBA" id="ARBA00023242"/>
    </source>
</evidence>
<dbReference type="Gene3D" id="3.30.160.60">
    <property type="entry name" value="Classic Zinc Finger"/>
    <property type="match status" value="4"/>
</dbReference>
<comment type="subcellular location">
    <subcellularLocation>
        <location evidence="1">Nucleus</location>
    </subcellularLocation>
</comment>
<feature type="domain" description="C2H2-type" evidence="14">
    <location>
        <begin position="1319"/>
        <end position="1344"/>
    </location>
</feature>
<feature type="region of interest" description="Disordered" evidence="13">
    <location>
        <begin position="1"/>
        <end position="64"/>
    </location>
</feature>
<feature type="region of interest" description="Disordered" evidence="13">
    <location>
        <begin position="1438"/>
        <end position="1464"/>
    </location>
</feature>
<keyword evidence="11" id="KW-0539">Nucleus</keyword>
<dbReference type="InterPro" id="IPR036236">
    <property type="entry name" value="Znf_C2H2_sf"/>
</dbReference>
<dbReference type="EMBL" id="CAJPIZ010003681">
    <property type="protein sequence ID" value="CAG2106667.1"/>
    <property type="molecule type" value="Genomic_DNA"/>
</dbReference>
<evidence type="ECO:0000313" key="16">
    <source>
        <dbReference type="Proteomes" id="UP000759131"/>
    </source>
</evidence>
<dbReference type="Pfam" id="PF00096">
    <property type="entry name" value="zf-C2H2"/>
    <property type="match status" value="1"/>
</dbReference>
<dbReference type="Pfam" id="PF04858">
    <property type="entry name" value="TH1"/>
    <property type="match status" value="1"/>
</dbReference>
<dbReference type="OrthoDB" id="511287at2759"/>
<feature type="domain" description="C2H2-type" evidence="14">
    <location>
        <begin position="1289"/>
        <end position="1319"/>
    </location>
</feature>
<sequence>MDSDTDYDEEEDNEQQEPRRGSADEWPAPAVAVDEEDEDLTDIDETAAEAEGAVDEEVGPDGQTRQQVVDECVQAFRARDYIMEPGIVQTLGRYFQAGGAPEVVVDLLADNYHAIAQTANLLAEWLIMTGMTIAEVQTLVEQHLKHMIVKHFDPIKADSIFSNETTGTPAWLTEMIAHQPWRALVYKLAEDYPDCLMLTFTVKLISDAGFQGEITSISTASQQLEVFSRILKTAINGFLESGGDDTLDTSATEFTKMVCHGEHTFLYSQAMMNVLAQESKGGAAIKRLSQEISNYAQKHGHDATPILLALNGAAAHPRVSQALSAMLAKNALNPADITVLYKAYQAPDAPPVELLRVPQFLDLLLDSLFKPLCRLHPEHKPKYIYLLAYAAAVHESPSATAGAGKKAGARKAVVSKDELKGTHQAIEKVSAICTEKKGSSELLPELSALFQCIRYPVCALGMCHWVRSVVSERTYFQLSTEHTPLHLALLDEVTTCHTTLHPRVLDLYVTVFESTQEELEVLAQLEVKKMLLDRMVHLLSRGCVVPVVQYIKQCIDRGETDMSLIRYFVCEVLDVITPPFTADFVQLFYPVVNNADVTGSLRSDAEQQLVHEFLYGQTGGRVFTSSAVSTDTSDPIIESNLSSIELNNTATDPIVLVNEIQAMARQSPTPPQEIIDISALDSEDIATNKQTLCKELSFLRQLCKSNETHAMARPLPTPPQVNNDMVDNSDGEDTAATPIVNDQPLITGSGTVRDGPHVFRLSLAPTTSRHYDIVPKTVTNGCLLDREPTPGVRTGVGADAISQHETVEPNLVIDLNATECDEQQRADPIVSDNGHEERPTPVMDSPFAHKIIEIHDTTANETMADDGGQTPRAESTVGQSSHTRWSPAVTGGPSTALGNGDGGIACRLQSCGQQFRNRHNRLRHERAAHPWLLPYCPNCDRCFTSQGHLNKHVRTVHARRSFVCPYRGCGRAYASLHYLNTHKAVVHFSADGMIGHALLDMELTNTLNVADNQNYANNTHCMARPLPTPQMNNDMVDNSDGEDTAAQPIVNDQPLITGSGTVRVIMAADGPHVFRLSLAPTTSGHYDIVPKTVTNGCLQEREPTPGVRTGVGADAISRYKTIGAKTWVPSIADPLTSPISGQTCDRELTADDVDEDETIEPNLVIDLNPTECVEQQRVDPIVSDNVHEERPTPVMDIPFAQQIIEISDTTANETMADIRVGGQTPRAESTIGQLSQTRWSPTVTRATSTALGNDSGGIACRLQSCGQRFRSRHNMLQHERAAHPWLLAYGCRRPYCGLWFASQDKLNQHVRTVHARRPFACPYRGCGQAYASLDYLNTHLAVVHFTADRMIGHPLPIADPLTSPISGQTYDRELTADDVDEDETVETNLVIDLNATECVEQQRADPIVSDNGHEERPTPVMDSPFAQQIIKISDTTANETMADDGGQTPRAESTVGQSSHTRWSPAVTRATSTALGNGDGVIACRLWSCGQRFQSRYYMFEHVRAAHPSQLPYRCRRTNCDRWFTSQGHLNKHMRTVHSRRTFECPYRGCGREYASRHNLNTHIAISHFTPERMIGHPLPDMESRFPPIYQRN</sequence>
<evidence type="ECO:0000256" key="3">
    <source>
        <dbReference type="ARBA" id="ARBA00022491"/>
    </source>
</evidence>
<dbReference type="InterPro" id="IPR013087">
    <property type="entry name" value="Znf_C2H2_type"/>
</dbReference>
<dbReference type="PROSITE" id="PS50157">
    <property type="entry name" value="ZINC_FINGER_C2H2_2"/>
    <property type="match status" value="9"/>
</dbReference>
<keyword evidence="4" id="KW-0479">Metal-binding</keyword>
<dbReference type="EMBL" id="OC858256">
    <property type="protein sequence ID" value="CAD7626237.1"/>
    <property type="molecule type" value="Genomic_DNA"/>
</dbReference>
<proteinExistence type="inferred from homology"/>
<dbReference type="SUPFAM" id="SSF57667">
    <property type="entry name" value="beta-beta-alpha zinc fingers"/>
    <property type="match status" value="4"/>
</dbReference>
<reference evidence="15" key="1">
    <citation type="submission" date="2020-11" db="EMBL/GenBank/DDBJ databases">
        <authorList>
            <person name="Tran Van P."/>
        </authorList>
    </citation>
    <scope>NUCLEOTIDE SEQUENCE</scope>
</reference>
<feature type="compositionally biased region" description="Acidic residues" evidence="13">
    <location>
        <begin position="33"/>
        <end position="59"/>
    </location>
</feature>
<feature type="domain" description="C2H2-type" evidence="14">
    <location>
        <begin position="1543"/>
        <end position="1573"/>
    </location>
</feature>
<evidence type="ECO:0000256" key="7">
    <source>
        <dbReference type="ARBA" id="ARBA00022833"/>
    </source>
</evidence>
<evidence type="ECO:0000256" key="2">
    <source>
        <dbReference type="ARBA" id="ARBA00005726"/>
    </source>
</evidence>
<feature type="compositionally biased region" description="Acidic residues" evidence="13">
    <location>
        <begin position="1"/>
        <end position="15"/>
    </location>
</feature>
<dbReference type="InterPro" id="IPR041697">
    <property type="entry name" value="Znf-C2H2_11"/>
</dbReference>
<accession>A0A7R9KNA0</accession>
<feature type="region of interest" description="Disordered" evidence="13">
    <location>
        <begin position="863"/>
        <end position="891"/>
    </location>
</feature>
<dbReference type="PROSITE" id="PS00028">
    <property type="entry name" value="ZINC_FINGER_C2H2_1"/>
    <property type="match status" value="9"/>
</dbReference>
<name>A0A7R9KNA0_9ACAR</name>
<keyword evidence="8" id="KW-0805">Transcription regulation</keyword>
<organism evidence="15">
    <name type="scientific">Medioppia subpectinata</name>
    <dbReference type="NCBI Taxonomy" id="1979941"/>
    <lineage>
        <taxon>Eukaryota</taxon>
        <taxon>Metazoa</taxon>
        <taxon>Ecdysozoa</taxon>
        <taxon>Arthropoda</taxon>
        <taxon>Chelicerata</taxon>
        <taxon>Arachnida</taxon>
        <taxon>Acari</taxon>
        <taxon>Acariformes</taxon>
        <taxon>Sarcoptiformes</taxon>
        <taxon>Oribatida</taxon>
        <taxon>Brachypylina</taxon>
        <taxon>Oppioidea</taxon>
        <taxon>Oppiidae</taxon>
        <taxon>Medioppia</taxon>
    </lineage>
</organism>
<evidence type="ECO:0000256" key="10">
    <source>
        <dbReference type="ARBA" id="ARBA00023163"/>
    </source>
</evidence>
<evidence type="ECO:0000256" key="1">
    <source>
        <dbReference type="ARBA" id="ARBA00004123"/>
    </source>
</evidence>
<feature type="compositionally biased region" description="Polar residues" evidence="13">
    <location>
        <begin position="1450"/>
        <end position="1462"/>
    </location>
</feature>
<feature type="domain" description="C2H2-type" evidence="14">
    <location>
        <begin position="1482"/>
        <end position="1512"/>
    </location>
</feature>
<keyword evidence="16" id="KW-1185">Reference proteome</keyword>
<dbReference type="PANTHER" id="PTHR12144:SF0">
    <property type="entry name" value="NEGATIVE ELONGATION FACTOR C_D"/>
    <property type="match status" value="1"/>
</dbReference>
<evidence type="ECO:0000313" key="15">
    <source>
        <dbReference type="EMBL" id="CAD7626237.1"/>
    </source>
</evidence>
<evidence type="ECO:0000256" key="12">
    <source>
        <dbReference type="PROSITE-ProRule" id="PRU00042"/>
    </source>
</evidence>
<comment type="similarity">
    <text evidence="2">Belongs to the NELF-D family.</text>
</comment>
<keyword evidence="3" id="KW-0678">Repressor</keyword>
<dbReference type="InterPro" id="IPR006942">
    <property type="entry name" value="TH1"/>
</dbReference>